<evidence type="ECO:0000313" key="3">
    <source>
        <dbReference type="Proteomes" id="UP001304071"/>
    </source>
</evidence>
<gene>
    <name evidence="2" type="ORF">R8Z52_24340</name>
</gene>
<dbReference type="EMBL" id="CP138204">
    <property type="protein sequence ID" value="WPC76045.1"/>
    <property type="molecule type" value="Genomic_DNA"/>
</dbReference>
<keyword evidence="3" id="KW-1185">Reference proteome</keyword>
<organism evidence="2 3">
    <name type="scientific">Vibrio porteresiae DSM 19223</name>
    <dbReference type="NCBI Taxonomy" id="1123496"/>
    <lineage>
        <taxon>Bacteria</taxon>
        <taxon>Pseudomonadati</taxon>
        <taxon>Pseudomonadota</taxon>
        <taxon>Gammaproteobacteria</taxon>
        <taxon>Vibrionales</taxon>
        <taxon>Vibrionaceae</taxon>
        <taxon>Vibrio</taxon>
    </lineage>
</organism>
<accession>A0ABZ0QHX1</accession>
<reference evidence="2 3" key="1">
    <citation type="submission" date="2023-11" db="EMBL/GenBank/DDBJ databases">
        <title>Plant-associative lifestyle of Vibrio porteresiae and its evolutionary dynamics.</title>
        <authorList>
            <person name="Rameshkumar N."/>
            <person name="Kirti K."/>
        </authorList>
    </citation>
    <scope>NUCLEOTIDE SEQUENCE [LARGE SCALE GENOMIC DNA]</scope>
    <source>
        <strain evidence="2 3">MSSRF30</strain>
    </source>
</reference>
<dbReference type="RefSeq" id="WP_261896430.1">
    <property type="nucleotide sequence ID" value="NZ_AP024896.1"/>
</dbReference>
<dbReference type="Proteomes" id="UP001304071">
    <property type="component" value="Chromosome 2"/>
</dbReference>
<sequence>MVAPWGNYEGIPQRLALANENLVEKKLPDCEYTRLTINVPSTVKLIAKGEFSSYVKGISKELNTLKYTCSNGEFEIDSESQVTLSKGFTFELSNDQISRLTLNGAQKVDVRELTAKSFTVILNGASNTVLQGQVGNLTVLLSGSAQLEATDLMSQNGKINIDGSGSVRLNVYSELNGFVNGSGRIEYLSSPKLLKQKIIGSGSISLARRE</sequence>
<evidence type="ECO:0000259" key="1">
    <source>
        <dbReference type="Pfam" id="PF10988"/>
    </source>
</evidence>
<evidence type="ECO:0000313" key="2">
    <source>
        <dbReference type="EMBL" id="WPC76045.1"/>
    </source>
</evidence>
<dbReference type="Pfam" id="PF10988">
    <property type="entry name" value="DUF2807"/>
    <property type="match status" value="1"/>
</dbReference>
<feature type="domain" description="Putative auto-transporter adhesin head GIN" evidence="1">
    <location>
        <begin position="32"/>
        <end position="191"/>
    </location>
</feature>
<dbReference type="Gene3D" id="2.160.20.120">
    <property type="match status" value="1"/>
</dbReference>
<protein>
    <submittedName>
        <fullName evidence="2">DUF2807 domain-containing protein</fullName>
    </submittedName>
</protein>
<proteinExistence type="predicted"/>
<name>A0ABZ0QHX1_9VIBR</name>
<dbReference type="InterPro" id="IPR021255">
    <property type="entry name" value="DUF2807"/>
</dbReference>